<evidence type="ECO:0000256" key="1">
    <source>
        <dbReference type="SAM" id="MobiDB-lite"/>
    </source>
</evidence>
<reference evidence="2" key="1">
    <citation type="submission" date="2020-05" db="EMBL/GenBank/DDBJ databases">
        <authorList>
            <person name="Chiriac C."/>
            <person name="Salcher M."/>
            <person name="Ghai R."/>
            <person name="Kavagutti S V."/>
        </authorList>
    </citation>
    <scope>NUCLEOTIDE SEQUENCE</scope>
</reference>
<organism evidence="2">
    <name type="scientific">uncultured Caudovirales phage</name>
    <dbReference type="NCBI Taxonomy" id="2100421"/>
    <lineage>
        <taxon>Viruses</taxon>
        <taxon>Duplodnaviria</taxon>
        <taxon>Heunggongvirae</taxon>
        <taxon>Uroviricota</taxon>
        <taxon>Caudoviricetes</taxon>
        <taxon>Peduoviridae</taxon>
        <taxon>Maltschvirus</taxon>
        <taxon>Maltschvirus maltsch</taxon>
    </lineage>
</organism>
<feature type="compositionally biased region" description="Low complexity" evidence="1">
    <location>
        <begin position="142"/>
        <end position="162"/>
    </location>
</feature>
<feature type="compositionally biased region" description="Basic and acidic residues" evidence="1">
    <location>
        <begin position="164"/>
        <end position="188"/>
    </location>
</feature>
<evidence type="ECO:0000313" key="3">
    <source>
        <dbReference type="EMBL" id="CAB4215588.1"/>
    </source>
</evidence>
<gene>
    <name evidence="2" type="ORF">UFOVP1121_43</name>
    <name evidence="3" type="ORF">UFOVP1482_41</name>
</gene>
<proteinExistence type="predicted"/>
<protein>
    <recommendedName>
        <fullName evidence="4">Lin1244/Lin1753-like N-terminal domain-containing protein</fullName>
    </recommendedName>
</protein>
<feature type="region of interest" description="Disordered" evidence="1">
    <location>
        <begin position="135"/>
        <end position="188"/>
    </location>
</feature>
<evidence type="ECO:0000313" key="2">
    <source>
        <dbReference type="EMBL" id="CAB4184725.1"/>
    </source>
</evidence>
<name>A0A6J5QVD9_9CAUD</name>
<sequence>MTYFKVDDHFHSHPKILDLGLEAIGLWTLAGSWSGEQLTDGFIPSSLIARLGGSPETAQALVDAGLWEIAEGGYLFHDWDAHNQTKAQVIESRELWRSKKEKQRGYRTSAKKDGVSSLDAPFSFNSSDSIEGIDEMSLGDTLGDSLGESPGESLGGSRESPGTRNKEQGTRNRNKEQGTRTKELGTRKTEVEKRYSEDFEDFWSVYPRRVAKIAAYAAWRKALLLTDAGTIIAGARSYADDPNRQEDFTAHPASWLNAGRWEDDPMPERGSSERTKAEIQDDYFAKLERETRQYDKERADAIARGENFIDYSEWSRLKSSGDYRTDLGMVDNAF</sequence>
<dbReference type="EMBL" id="LR797421">
    <property type="protein sequence ID" value="CAB4215588.1"/>
    <property type="molecule type" value="Genomic_DNA"/>
</dbReference>
<accession>A0A6J5QVD9</accession>
<evidence type="ECO:0008006" key="4">
    <source>
        <dbReference type="Google" id="ProtNLM"/>
    </source>
</evidence>
<dbReference type="EMBL" id="LR797067">
    <property type="protein sequence ID" value="CAB4184725.1"/>
    <property type="molecule type" value="Genomic_DNA"/>
</dbReference>